<keyword evidence="6" id="KW-1185">Reference proteome</keyword>
<reference evidence="6" key="1">
    <citation type="journal article" date="2019" name="Int. J. Syst. Evol. Microbiol.">
        <title>The Global Catalogue of Microorganisms (GCM) 10K type strain sequencing project: providing services to taxonomists for standard genome sequencing and annotation.</title>
        <authorList>
            <consortium name="The Broad Institute Genomics Platform"/>
            <consortium name="The Broad Institute Genome Sequencing Center for Infectious Disease"/>
            <person name="Wu L."/>
            <person name="Ma J."/>
        </authorList>
    </citation>
    <scope>NUCLEOTIDE SEQUENCE [LARGE SCALE GENOMIC DNA]</scope>
    <source>
        <strain evidence="6">JCM 17906</strain>
    </source>
</reference>
<dbReference type="PANTHER" id="PTHR16305">
    <property type="entry name" value="TESTICULAR SOLUBLE ADENYLYL CYCLASE"/>
    <property type="match status" value="1"/>
</dbReference>
<dbReference type="SUPFAM" id="SSF48452">
    <property type="entry name" value="TPR-like"/>
    <property type="match status" value="1"/>
</dbReference>
<accession>A0ABP8RIB4</accession>
<dbReference type="InterPro" id="IPR027417">
    <property type="entry name" value="P-loop_NTPase"/>
</dbReference>
<feature type="compositionally biased region" description="Low complexity" evidence="3">
    <location>
        <begin position="206"/>
        <end position="215"/>
    </location>
</feature>
<dbReference type="InterPro" id="IPR011990">
    <property type="entry name" value="TPR-like_helical_dom_sf"/>
</dbReference>
<dbReference type="Gene3D" id="3.40.50.300">
    <property type="entry name" value="P-loop containing nucleotide triphosphate hydrolases"/>
    <property type="match status" value="1"/>
</dbReference>
<dbReference type="InterPro" id="IPR036388">
    <property type="entry name" value="WH-like_DNA-bd_sf"/>
</dbReference>
<dbReference type="InterPro" id="IPR000792">
    <property type="entry name" value="Tscrpt_reg_LuxR_C"/>
</dbReference>
<feature type="region of interest" description="Disordered" evidence="3">
    <location>
        <begin position="206"/>
        <end position="230"/>
    </location>
</feature>
<protein>
    <submittedName>
        <fullName evidence="5">AAA family ATPase</fullName>
    </submittedName>
</protein>
<evidence type="ECO:0000256" key="2">
    <source>
        <dbReference type="ARBA" id="ARBA00022840"/>
    </source>
</evidence>
<dbReference type="PANTHER" id="PTHR16305:SF35">
    <property type="entry name" value="TRANSCRIPTIONAL ACTIVATOR DOMAIN"/>
    <property type="match status" value="1"/>
</dbReference>
<evidence type="ECO:0000256" key="3">
    <source>
        <dbReference type="SAM" id="MobiDB-lite"/>
    </source>
</evidence>
<dbReference type="SUPFAM" id="SSF52540">
    <property type="entry name" value="P-loop containing nucleoside triphosphate hydrolases"/>
    <property type="match status" value="1"/>
</dbReference>
<dbReference type="Gene3D" id="1.10.10.10">
    <property type="entry name" value="Winged helix-like DNA-binding domain superfamily/Winged helix DNA-binding domain"/>
    <property type="match status" value="1"/>
</dbReference>
<sequence>MQPRFVGREAELAELTARLEAALAGDPATVLVGGEPGIGKTRLTAELGRLAGARAVPVLWGGCSEDEGAPAYWPWRRVLRAWRALDGAVPAALAPLDAATPPAATGPAERFALFDAAAGFLVDAARPAGLVVVLDDLHWADPASVALLAHVAHEPDARLVLVGTYRPAELRSSLTAVPGTRMDLAGLSPHEVAGLAEAHRAARRGAAGAASNSGSAGSGSRGVVSDSRGSGWGAPAGGDGWLWARTGGNPFFVQALVEAGGSRLPGTVRDVVARRVARLPAGCRAQLERVAVVGRECELTLLGALGAADPVAVLYPAVVDGVVERVGGRVRFTHDLVREALLADLPTRQAIHLAVADVLAARADDPDVLPELARHALAALPLGDREAALGWARAAGELALRRLAYEEAARIFGRVLDEHVGDPSERLDLLLRTAEVLAWSHSVADAADRATQAVDLARRLGVPEAVGRAALVLPAVSDPEWIERSRAWTDEALAVLPTVDGPLRSRLLAQRALAASSGRDPSVVEAVSAAALAMAERLDDPPSLVAALRARQLARSGPEGNAERLELGTRLVGIGERTADPEDALWGRVWRFDALAQAGDLAAAEHEIELLEPLVARLRRPLARVHLLRCRAALAFGRGHFAEASALNEEAGELEAGPSGLSVSTSALRLVISGLTGDPCPEEEWIPEPARDDSTPNVAILRAELTHWYAERGRRAEAERVYRLLPPVGSPSIPRYIVLVVECRRAVAAADLGDRATGEAGLRWLRRHVDLFQAGGAGALTVSGSVHQYAGMAARAAGRTEAAVRHLRTAIALDDAAGLRPFAALGRARLAAILQRTGDRTEAGELAAAALRTARELGMRPLAARLEAAGDGPLSAREAEIAEWVGRGLTNRQIAATAHISERTVETHVQHILAKLGFSGRSQIAAWVAARHR</sequence>
<dbReference type="SMART" id="SM00421">
    <property type="entry name" value="HTH_LUXR"/>
    <property type="match status" value="1"/>
</dbReference>
<dbReference type="InterPro" id="IPR041664">
    <property type="entry name" value="AAA_16"/>
</dbReference>
<name>A0ABP8RIB4_9PSEU</name>
<keyword evidence="1" id="KW-0547">Nucleotide-binding</keyword>
<organism evidence="5 6">
    <name type="scientific">Pseudonocardia xishanensis</name>
    <dbReference type="NCBI Taxonomy" id="630995"/>
    <lineage>
        <taxon>Bacteria</taxon>
        <taxon>Bacillati</taxon>
        <taxon>Actinomycetota</taxon>
        <taxon>Actinomycetes</taxon>
        <taxon>Pseudonocardiales</taxon>
        <taxon>Pseudonocardiaceae</taxon>
        <taxon>Pseudonocardia</taxon>
    </lineage>
</organism>
<feature type="domain" description="HTH luxR-type" evidence="4">
    <location>
        <begin position="867"/>
        <end position="932"/>
    </location>
</feature>
<gene>
    <name evidence="5" type="ORF">GCM10023175_10810</name>
</gene>
<dbReference type="Proteomes" id="UP001501598">
    <property type="component" value="Unassembled WGS sequence"/>
</dbReference>
<dbReference type="InterPro" id="IPR016032">
    <property type="entry name" value="Sig_transdc_resp-reg_C-effctor"/>
</dbReference>
<dbReference type="SUPFAM" id="SSF46894">
    <property type="entry name" value="C-terminal effector domain of the bipartite response regulators"/>
    <property type="match status" value="1"/>
</dbReference>
<evidence type="ECO:0000259" key="4">
    <source>
        <dbReference type="PROSITE" id="PS50043"/>
    </source>
</evidence>
<dbReference type="EMBL" id="BAABGT010000016">
    <property type="protein sequence ID" value="GAA4539472.1"/>
    <property type="molecule type" value="Genomic_DNA"/>
</dbReference>
<evidence type="ECO:0000313" key="5">
    <source>
        <dbReference type="EMBL" id="GAA4539472.1"/>
    </source>
</evidence>
<keyword evidence="2" id="KW-0067">ATP-binding</keyword>
<dbReference type="RefSeq" id="WP_345413312.1">
    <property type="nucleotide sequence ID" value="NZ_BAABGT010000016.1"/>
</dbReference>
<evidence type="ECO:0000256" key="1">
    <source>
        <dbReference type="ARBA" id="ARBA00022741"/>
    </source>
</evidence>
<proteinExistence type="predicted"/>
<dbReference type="Pfam" id="PF13191">
    <property type="entry name" value="AAA_16"/>
    <property type="match status" value="1"/>
</dbReference>
<dbReference type="CDD" id="cd06170">
    <property type="entry name" value="LuxR_C_like"/>
    <property type="match status" value="1"/>
</dbReference>
<dbReference type="PRINTS" id="PR00038">
    <property type="entry name" value="HTHLUXR"/>
</dbReference>
<dbReference type="PROSITE" id="PS50043">
    <property type="entry name" value="HTH_LUXR_2"/>
    <property type="match status" value="1"/>
</dbReference>
<dbReference type="Pfam" id="PF00196">
    <property type="entry name" value="GerE"/>
    <property type="match status" value="1"/>
</dbReference>
<evidence type="ECO:0000313" key="6">
    <source>
        <dbReference type="Proteomes" id="UP001501598"/>
    </source>
</evidence>
<comment type="caution">
    <text evidence="5">The sequence shown here is derived from an EMBL/GenBank/DDBJ whole genome shotgun (WGS) entry which is preliminary data.</text>
</comment>